<dbReference type="SUPFAM" id="SSF53649">
    <property type="entry name" value="Alkaline phosphatase-like"/>
    <property type="match status" value="1"/>
</dbReference>
<name>A0A5C6FYK6_9PLAN</name>
<protein>
    <submittedName>
        <fullName evidence="7">Arylsulfatase</fullName>
        <ecNumber evidence="7">3.1.6.1</ecNumber>
    </submittedName>
</protein>
<dbReference type="Gene3D" id="3.40.720.10">
    <property type="entry name" value="Alkaline Phosphatase, subunit A"/>
    <property type="match status" value="1"/>
</dbReference>
<dbReference type="PROSITE" id="PS00523">
    <property type="entry name" value="SULFATASE_1"/>
    <property type="match status" value="1"/>
</dbReference>
<keyword evidence="5" id="KW-0472">Membrane</keyword>
<sequence length="556" mass="61866">MVAKRCRTPNRKRPDSSLITSHTWPGYDVLPRFVQRHRRSLLDSIHDPIPTMNTPAFPRPFRVFHSGLNSQQFRNLWRIALLFWLIAVSAGLTMTGRIAASESPNVVVIFADDLGYGDVSCYGAIKIKTPNMDRLAAEGIRLTDAHSAASLCSPSRYGLLTGRSPWRLHKKGNGYRLSSDQMNIAAFLKESGYTSAAIGKWHLGYSKDWNRLPITGPLEVGFDYHFGVPSNHNDSTRAFIENHDLVGRKPGQPYRIVKGQDFPDGLESPRVEDQVDTTLTRKAIDFIRRNAQRPFFLYFTPCAPHTHVTPAAQFRGTSKAGLFGDHVQELDAHVGEILDTLDDLGIAQNTLVIFTSDNGSTPKDFKGTQNVYLNLADDSGEVRRKFKTAKADAKKMGHVTNGPWRDGKGYSYEGGHRIPFIARWPGMITPGTTSDETINLTDVFATIADVVDRDIPADAAEDSISALPLLLGQWTEIPHREAVFILGNGKDSAVAVCTGTWKLIYRYGSDEDRGHELYDLSKDPSESHDVAQQYPEIVERLADAYRSAENAGRTRP</sequence>
<proteinExistence type="inferred from homology"/>
<evidence type="ECO:0000313" key="7">
    <source>
        <dbReference type="EMBL" id="TWU67641.1"/>
    </source>
</evidence>
<dbReference type="EMBL" id="SJPZ01000001">
    <property type="protein sequence ID" value="TWU67641.1"/>
    <property type="molecule type" value="Genomic_DNA"/>
</dbReference>
<organism evidence="7 8">
    <name type="scientific">Crateriforma conspicua</name>
    <dbReference type="NCBI Taxonomy" id="2527996"/>
    <lineage>
        <taxon>Bacteria</taxon>
        <taxon>Pseudomonadati</taxon>
        <taxon>Planctomycetota</taxon>
        <taxon>Planctomycetia</taxon>
        <taxon>Planctomycetales</taxon>
        <taxon>Planctomycetaceae</taxon>
        <taxon>Crateriforma</taxon>
    </lineage>
</organism>
<comment type="caution">
    <text evidence="7">The sequence shown here is derived from an EMBL/GenBank/DDBJ whole genome shotgun (WGS) entry which is preliminary data.</text>
</comment>
<dbReference type="PANTHER" id="PTHR42693:SF53">
    <property type="entry name" value="ENDO-4-O-SULFATASE"/>
    <property type="match status" value="1"/>
</dbReference>
<keyword evidence="5" id="KW-0812">Transmembrane</keyword>
<feature type="transmembrane region" description="Helical" evidence="5">
    <location>
        <begin position="79"/>
        <end position="100"/>
    </location>
</feature>
<evidence type="ECO:0000256" key="1">
    <source>
        <dbReference type="ARBA" id="ARBA00008779"/>
    </source>
</evidence>
<dbReference type="AlphaFoldDB" id="A0A5C6FYK6"/>
<dbReference type="CDD" id="cd16143">
    <property type="entry name" value="ARS_like"/>
    <property type="match status" value="1"/>
</dbReference>
<evidence type="ECO:0000259" key="6">
    <source>
        <dbReference type="Pfam" id="PF00884"/>
    </source>
</evidence>
<comment type="similarity">
    <text evidence="1">Belongs to the sulfatase family.</text>
</comment>
<dbReference type="Proteomes" id="UP000316476">
    <property type="component" value="Unassembled WGS sequence"/>
</dbReference>
<dbReference type="InterPro" id="IPR000917">
    <property type="entry name" value="Sulfatase_N"/>
</dbReference>
<evidence type="ECO:0000313" key="8">
    <source>
        <dbReference type="Proteomes" id="UP000316476"/>
    </source>
</evidence>
<dbReference type="EC" id="3.1.6.1" evidence="7"/>
<keyword evidence="5" id="KW-1133">Transmembrane helix</keyword>
<dbReference type="InterPro" id="IPR024607">
    <property type="entry name" value="Sulfatase_CS"/>
</dbReference>
<dbReference type="InterPro" id="IPR050738">
    <property type="entry name" value="Sulfatase"/>
</dbReference>
<dbReference type="Gene3D" id="3.30.1120.10">
    <property type="match status" value="1"/>
</dbReference>
<feature type="domain" description="Sulfatase N-terminal" evidence="6">
    <location>
        <begin position="104"/>
        <end position="451"/>
    </location>
</feature>
<dbReference type="GO" id="GO:0046872">
    <property type="term" value="F:metal ion binding"/>
    <property type="evidence" value="ECO:0007669"/>
    <property type="project" value="UniProtKB-KW"/>
</dbReference>
<dbReference type="PROSITE" id="PS00149">
    <property type="entry name" value="SULFATASE_2"/>
    <property type="match status" value="1"/>
</dbReference>
<dbReference type="InterPro" id="IPR017850">
    <property type="entry name" value="Alkaline_phosphatase_core_sf"/>
</dbReference>
<dbReference type="GO" id="GO:0004065">
    <property type="term" value="F:arylsulfatase activity"/>
    <property type="evidence" value="ECO:0007669"/>
    <property type="project" value="UniProtKB-EC"/>
</dbReference>
<dbReference type="Pfam" id="PF00884">
    <property type="entry name" value="Sulfatase"/>
    <property type="match status" value="1"/>
</dbReference>
<evidence type="ECO:0000256" key="3">
    <source>
        <dbReference type="ARBA" id="ARBA00022801"/>
    </source>
</evidence>
<keyword evidence="4" id="KW-0106">Calcium</keyword>
<evidence type="ECO:0000256" key="2">
    <source>
        <dbReference type="ARBA" id="ARBA00022723"/>
    </source>
</evidence>
<reference evidence="7 8" key="1">
    <citation type="submission" date="2019-02" db="EMBL/GenBank/DDBJ databases">
        <title>Deep-cultivation of Planctomycetes and their phenomic and genomic characterization uncovers novel biology.</title>
        <authorList>
            <person name="Wiegand S."/>
            <person name="Jogler M."/>
            <person name="Boedeker C."/>
            <person name="Pinto D."/>
            <person name="Vollmers J."/>
            <person name="Rivas-Marin E."/>
            <person name="Kohn T."/>
            <person name="Peeters S.H."/>
            <person name="Heuer A."/>
            <person name="Rast P."/>
            <person name="Oberbeckmann S."/>
            <person name="Bunk B."/>
            <person name="Jeske O."/>
            <person name="Meyerdierks A."/>
            <person name="Storesund J.E."/>
            <person name="Kallscheuer N."/>
            <person name="Luecker S."/>
            <person name="Lage O.M."/>
            <person name="Pohl T."/>
            <person name="Merkel B.J."/>
            <person name="Hornburger P."/>
            <person name="Mueller R.-W."/>
            <person name="Bruemmer F."/>
            <person name="Labrenz M."/>
            <person name="Spormann A.M."/>
            <person name="Op Den Camp H."/>
            <person name="Overmann J."/>
            <person name="Amann R."/>
            <person name="Jetten M.S.M."/>
            <person name="Mascher T."/>
            <person name="Medema M.H."/>
            <person name="Devos D.P."/>
            <person name="Kaster A.-K."/>
            <person name="Ovreas L."/>
            <person name="Rohde M."/>
            <person name="Galperin M.Y."/>
            <person name="Jogler C."/>
        </authorList>
    </citation>
    <scope>NUCLEOTIDE SEQUENCE [LARGE SCALE GENOMIC DNA]</scope>
    <source>
        <strain evidence="7 8">V7</strain>
    </source>
</reference>
<keyword evidence="3 7" id="KW-0378">Hydrolase</keyword>
<keyword evidence="2" id="KW-0479">Metal-binding</keyword>
<evidence type="ECO:0000256" key="4">
    <source>
        <dbReference type="ARBA" id="ARBA00022837"/>
    </source>
</evidence>
<evidence type="ECO:0000256" key="5">
    <source>
        <dbReference type="SAM" id="Phobius"/>
    </source>
</evidence>
<accession>A0A5C6FYK6</accession>
<dbReference type="PANTHER" id="PTHR42693">
    <property type="entry name" value="ARYLSULFATASE FAMILY MEMBER"/>
    <property type="match status" value="1"/>
</dbReference>
<gene>
    <name evidence="7" type="primary">atsA_63</name>
    <name evidence="7" type="ORF">V7x_32170</name>
</gene>